<evidence type="ECO:0000256" key="8">
    <source>
        <dbReference type="RuleBase" id="RU362079"/>
    </source>
</evidence>
<dbReference type="FunFam" id="3.30.1130.10:FF:000002">
    <property type="entry name" value="7,8-dihydroneopterin aldolase"/>
    <property type="match status" value="1"/>
</dbReference>
<proteinExistence type="inferred from homology"/>
<organism evidence="10 11">
    <name type="scientific">Corallincola holothuriorum</name>
    <dbReference type="NCBI Taxonomy" id="2282215"/>
    <lineage>
        <taxon>Bacteria</taxon>
        <taxon>Pseudomonadati</taxon>
        <taxon>Pseudomonadota</taxon>
        <taxon>Gammaproteobacteria</taxon>
        <taxon>Alteromonadales</taxon>
        <taxon>Psychromonadaceae</taxon>
        <taxon>Corallincola</taxon>
    </lineage>
</organism>
<dbReference type="UniPathway" id="UPA00077">
    <property type="reaction ID" value="UER00154"/>
</dbReference>
<comment type="pathway">
    <text evidence="3 8">Cofactor biosynthesis; tetrahydrofolate biosynthesis; 2-amino-4-hydroxy-6-hydroxymethyl-7,8-dihydropteridine diphosphate from 7,8-dihydroneopterin triphosphate: step 3/4.</text>
</comment>
<comment type="catalytic activity">
    <reaction evidence="1">
        <text>7,8-dihydroneopterin = 7,8-dihydromonapterin</text>
        <dbReference type="Rhea" id="RHEA:45328"/>
        <dbReference type="ChEBI" id="CHEBI:17001"/>
        <dbReference type="ChEBI" id="CHEBI:71175"/>
        <dbReference type="EC" id="5.1.99.8"/>
    </reaction>
</comment>
<evidence type="ECO:0000313" key="11">
    <source>
        <dbReference type="Proteomes" id="UP000252558"/>
    </source>
</evidence>
<dbReference type="GO" id="GO:0046656">
    <property type="term" value="P:folic acid biosynthetic process"/>
    <property type="evidence" value="ECO:0007669"/>
    <property type="project" value="UniProtKB-UniRule"/>
</dbReference>
<dbReference type="NCBIfam" id="TIGR00525">
    <property type="entry name" value="folB"/>
    <property type="match status" value="1"/>
</dbReference>
<keyword evidence="5 8" id="KW-0289">Folate biosynthesis</keyword>
<protein>
    <recommendedName>
        <fullName evidence="8">7,8-dihydroneopterin aldolase</fullName>
        <ecNumber evidence="8">4.1.2.25</ecNumber>
    </recommendedName>
</protein>
<keyword evidence="7 8" id="KW-0456">Lyase</keyword>
<dbReference type="RefSeq" id="WP_114337154.1">
    <property type="nucleotide sequence ID" value="NZ_QPID01000002.1"/>
</dbReference>
<evidence type="ECO:0000256" key="6">
    <source>
        <dbReference type="ARBA" id="ARBA00023235"/>
    </source>
</evidence>
<dbReference type="InterPro" id="IPR006157">
    <property type="entry name" value="FolB_dom"/>
</dbReference>
<dbReference type="GO" id="GO:0016853">
    <property type="term" value="F:isomerase activity"/>
    <property type="evidence" value="ECO:0007669"/>
    <property type="project" value="UniProtKB-KW"/>
</dbReference>
<dbReference type="InterPro" id="IPR006156">
    <property type="entry name" value="Dihydroneopterin_aldolase"/>
</dbReference>
<comment type="caution">
    <text evidence="10">The sequence shown here is derived from an EMBL/GenBank/DDBJ whole genome shotgun (WGS) entry which is preliminary data.</text>
</comment>
<dbReference type="SMART" id="SM00905">
    <property type="entry name" value="FolB"/>
    <property type="match status" value="1"/>
</dbReference>
<evidence type="ECO:0000256" key="7">
    <source>
        <dbReference type="ARBA" id="ARBA00023239"/>
    </source>
</evidence>
<evidence type="ECO:0000256" key="2">
    <source>
        <dbReference type="ARBA" id="ARBA00001353"/>
    </source>
</evidence>
<accession>A0A368NPD7</accession>
<name>A0A368NPD7_9GAMM</name>
<dbReference type="PANTHER" id="PTHR42844:SF1">
    <property type="entry name" value="DIHYDRONEOPTERIN ALDOLASE 1-RELATED"/>
    <property type="match status" value="1"/>
</dbReference>
<comment type="function">
    <text evidence="8">Catalyzes the conversion of 7,8-dihydroneopterin to 6-hydroxymethyl-7,8-dihydropterin.</text>
</comment>
<evidence type="ECO:0000313" key="10">
    <source>
        <dbReference type="EMBL" id="RCU51725.1"/>
    </source>
</evidence>
<dbReference type="SUPFAM" id="SSF55620">
    <property type="entry name" value="Tetrahydrobiopterin biosynthesis enzymes-like"/>
    <property type="match status" value="1"/>
</dbReference>
<dbReference type="InterPro" id="IPR043133">
    <property type="entry name" value="GTP-CH-I_C/QueF"/>
</dbReference>
<comment type="similarity">
    <text evidence="4 8">Belongs to the DHNA family.</text>
</comment>
<dbReference type="GO" id="GO:0046654">
    <property type="term" value="P:tetrahydrofolate biosynthetic process"/>
    <property type="evidence" value="ECO:0007669"/>
    <property type="project" value="UniProtKB-UniRule"/>
</dbReference>
<dbReference type="EC" id="4.1.2.25" evidence="8"/>
<dbReference type="AlphaFoldDB" id="A0A368NPD7"/>
<dbReference type="EMBL" id="QPID01000002">
    <property type="protein sequence ID" value="RCU51725.1"/>
    <property type="molecule type" value="Genomic_DNA"/>
</dbReference>
<feature type="domain" description="Dihydroneopterin aldolase/epimerase" evidence="9">
    <location>
        <begin position="5"/>
        <end position="115"/>
    </location>
</feature>
<evidence type="ECO:0000256" key="1">
    <source>
        <dbReference type="ARBA" id="ARBA00000693"/>
    </source>
</evidence>
<dbReference type="Pfam" id="PF02152">
    <property type="entry name" value="FolB"/>
    <property type="match status" value="1"/>
</dbReference>
<evidence type="ECO:0000259" key="9">
    <source>
        <dbReference type="SMART" id="SM00905"/>
    </source>
</evidence>
<dbReference type="NCBIfam" id="TIGR00526">
    <property type="entry name" value="folB_dom"/>
    <property type="match status" value="1"/>
</dbReference>
<dbReference type="GO" id="GO:0004150">
    <property type="term" value="F:dihydroneopterin aldolase activity"/>
    <property type="evidence" value="ECO:0007669"/>
    <property type="project" value="UniProtKB-UniRule"/>
</dbReference>
<dbReference type="GO" id="GO:0005737">
    <property type="term" value="C:cytoplasm"/>
    <property type="evidence" value="ECO:0007669"/>
    <property type="project" value="TreeGrafter"/>
</dbReference>
<dbReference type="OrthoDB" id="9810587at2"/>
<reference evidence="10 11" key="1">
    <citation type="submission" date="2018-07" db="EMBL/GenBank/DDBJ databases">
        <title>Corallincola holothuriorum sp. nov., a new facultative anaerobe isolated from sea cucumber Apostichopus japonicus.</title>
        <authorList>
            <person name="Xia H."/>
        </authorList>
    </citation>
    <scope>NUCLEOTIDE SEQUENCE [LARGE SCALE GENOMIC DNA]</scope>
    <source>
        <strain evidence="10 11">C4</strain>
    </source>
</reference>
<dbReference type="PANTHER" id="PTHR42844">
    <property type="entry name" value="DIHYDRONEOPTERIN ALDOLASE 1-RELATED"/>
    <property type="match status" value="1"/>
</dbReference>
<gene>
    <name evidence="10" type="primary">folB</name>
    <name evidence="10" type="ORF">DU002_04440</name>
</gene>
<keyword evidence="6" id="KW-0413">Isomerase</keyword>
<dbReference type="Gene3D" id="3.30.1130.10">
    <property type="match status" value="1"/>
</dbReference>
<keyword evidence="11" id="KW-1185">Reference proteome</keyword>
<sequence length="119" mass="12959">MTDLVLIQGLRIDTVIGVYQWEKEIWQTLVLDLELACDVAPAAAADDIQQALDYAAISDRLTAYVSAMRVELIETVAERCATLLLEEFAVVGVRLTVNKPGAVPQAESVGVRIVRGQGF</sequence>
<comment type="catalytic activity">
    <reaction evidence="2 8">
        <text>7,8-dihydroneopterin = 6-hydroxymethyl-7,8-dihydropterin + glycolaldehyde</text>
        <dbReference type="Rhea" id="RHEA:10540"/>
        <dbReference type="ChEBI" id="CHEBI:17001"/>
        <dbReference type="ChEBI" id="CHEBI:17071"/>
        <dbReference type="ChEBI" id="CHEBI:44841"/>
        <dbReference type="EC" id="4.1.2.25"/>
    </reaction>
</comment>
<evidence type="ECO:0000256" key="5">
    <source>
        <dbReference type="ARBA" id="ARBA00022909"/>
    </source>
</evidence>
<dbReference type="Proteomes" id="UP000252558">
    <property type="component" value="Unassembled WGS sequence"/>
</dbReference>
<evidence type="ECO:0000256" key="3">
    <source>
        <dbReference type="ARBA" id="ARBA00005013"/>
    </source>
</evidence>
<evidence type="ECO:0000256" key="4">
    <source>
        <dbReference type="ARBA" id="ARBA00005708"/>
    </source>
</evidence>